<evidence type="ECO:0000256" key="6">
    <source>
        <dbReference type="ARBA" id="ARBA00023136"/>
    </source>
</evidence>
<evidence type="ECO:0000259" key="9">
    <source>
        <dbReference type="PROSITE" id="PS50929"/>
    </source>
</evidence>
<dbReference type="SUPFAM" id="SSF90123">
    <property type="entry name" value="ABC transporter transmembrane region"/>
    <property type="match status" value="1"/>
</dbReference>
<comment type="subcellular location">
    <subcellularLocation>
        <location evidence="1">Cell membrane</location>
        <topology evidence="1">Multi-pass membrane protein</topology>
    </subcellularLocation>
</comment>
<feature type="transmembrane region" description="Helical" evidence="7">
    <location>
        <begin position="137"/>
        <end position="154"/>
    </location>
</feature>
<protein>
    <recommendedName>
        <fullName evidence="12">ABC transporter ATP-binding protein</fullName>
    </recommendedName>
</protein>
<dbReference type="InterPro" id="IPR011527">
    <property type="entry name" value="ABC1_TM_dom"/>
</dbReference>
<dbReference type="InterPro" id="IPR036640">
    <property type="entry name" value="ABC1_TM_sf"/>
</dbReference>
<dbReference type="Proteomes" id="UP000190188">
    <property type="component" value="Unassembled WGS sequence"/>
</dbReference>
<dbReference type="GO" id="GO:0015421">
    <property type="term" value="F:ABC-type oligopeptide transporter activity"/>
    <property type="evidence" value="ECO:0007669"/>
    <property type="project" value="TreeGrafter"/>
</dbReference>
<keyword evidence="2 7" id="KW-0812">Transmembrane</keyword>
<dbReference type="Pfam" id="PF00664">
    <property type="entry name" value="ABC_membrane"/>
    <property type="match status" value="1"/>
</dbReference>
<dbReference type="InterPro" id="IPR039421">
    <property type="entry name" value="Type_1_exporter"/>
</dbReference>
<dbReference type="SMART" id="SM00382">
    <property type="entry name" value="AAA"/>
    <property type="match status" value="1"/>
</dbReference>
<dbReference type="GO" id="GO:0005524">
    <property type="term" value="F:ATP binding"/>
    <property type="evidence" value="ECO:0007669"/>
    <property type="project" value="UniProtKB-KW"/>
</dbReference>
<dbReference type="PROSITE" id="PS50893">
    <property type="entry name" value="ABC_TRANSPORTER_2"/>
    <property type="match status" value="1"/>
</dbReference>
<evidence type="ECO:0000256" key="2">
    <source>
        <dbReference type="ARBA" id="ARBA00022692"/>
    </source>
</evidence>
<dbReference type="STRING" id="1324314.BVG16_25320"/>
<gene>
    <name evidence="10" type="ORF">BVG16_25320</name>
</gene>
<proteinExistence type="predicted"/>
<sequence>MKKRPISYFFSQVRSKKFIISIIALIILNIFTSYFSLIPVYLIQIIFDKIISNFDFNQLFRIIVLLILFFLLYGILNIITTLFYVKILNSSSLIFRKKFLSSYLSKDYNSLSKYSEGDIIYRGNSDIQHINQISLELLIKTFTQFTFIIGLLILMFKSSIILSACVLLMMLIEYFYNYFCANRLKSKLDILKISDSNLLEIYKQIINRYIYIRLNRLQEKEIVRFTDVLSECLKNTERYYFSQSIISAVTNIISGSRQMLVLAIGAYLIYQGQLSIGVLIAFNQLVNSLASPMQFFSSWIHHYKDLLSSHERIEEIMKTVIHDQYNLIEESNEKLACKEVNLIINDVQLMRNINFTLYSKEKVALVGESGSGKSTFCKLIAGLYLYDGEIILSHNKNKDKPTIGFMLDESTVFRGSLWDNITYGLVEEQKDINVIKKILDKLCLEYLYIQNDGLNLIIDKNVLSKGEKQRLELARIMLLKPDLIILDEPTSGLDELTEKIVWGNFRVECAESTILYTTHKRGIIYSNDRILQMNRGTISEYPLVDINELEFQR</sequence>
<evidence type="ECO:0000256" key="3">
    <source>
        <dbReference type="ARBA" id="ARBA00022741"/>
    </source>
</evidence>
<feature type="transmembrane region" description="Helical" evidence="7">
    <location>
        <begin position="20"/>
        <end position="47"/>
    </location>
</feature>
<dbReference type="PANTHER" id="PTHR43394">
    <property type="entry name" value="ATP-DEPENDENT PERMEASE MDL1, MITOCHONDRIAL"/>
    <property type="match status" value="1"/>
</dbReference>
<reference evidence="10 11" key="1">
    <citation type="submission" date="2017-01" db="EMBL/GenBank/DDBJ databases">
        <title>Genome analysis of Paenibacillus selenitrireducens ES3-24.</title>
        <authorList>
            <person name="Xu D."/>
            <person name="Yao R."/>
            <person name="Zheng S."/>
        </authorList>
    </citation>
    <scope>NUCLEOTIDE SEQUENCE [LARGE SCALE GENOMIC DNA]</scope>
    <source>
        <strain evidence="10 11">ES3-24</strain>
    </source>
</reference>
<evidence type="ECO:0000256" key="4">
    <source>
        <dbReference type="ARBA" id="ARBA00022840"/>
    </source>
</evidence>
<feature type="transmembrane region" description="Helical" evidence="7">
    <location>
        <begin position="160"/>
        <end position="179"/>
    </location>
</feature>
<dbReference type="Pfam" id="PF00005">
    <property type="entry name" value="ABC_tran"/>
    <property type="match status" value="1"/>
</dbReference>
<accession>A0A1T2X3B9</accession>
<keyword evidence="6 7" id="KW-0472">Membrane</keyword>
<feature type="transmembrane region" description="Helical" evidence="7">
    <location>
        <begin position="59"/>
        <end position="85"/>
    </location>
</feature>
<dbReference type="AlphaFoldDB" id="A0A1T2X3B9"/>
<evidence type="ECO:0000259" key="8">
    <source>
        <dbReference type="PROSITE" id="PS50893"/>
    </source>
</evidence>
<evidence type="ECO:0008006" key="12">
    <source>
        <dbReference type="Google" id="ProtNLM"/>
    </source>
</evidence>
<dbReference type="InterPro" id="IPR027417">
    <property type="entry name" value="P-loop_NTPase"/>
</dbReference>
<dbReference type="PROSITE" id="PS00211">
    <property type="entry name" value="ABC_TRANSPORTER_1"/>
    <property type="match status" value="1"/>
</dbReference>
<evidence type="ECO:0000256" key="5">
    <source>
        <dbReference type="ARBA" id="ARBA00022989"/>
    </source>
</evidence>
<dbReference type="Gene3D" id="1.20.1560.10">
    <property type="entry name" value="ABC transporter type 1, transmembrane domain"/>
    <property type="match status" value="1"/>
</dbReference>
<organism evidence="10 11">
    <name type="scientific">Paenibacillus selenitireducens</name>
    <dbReference type="NCBI Taxonomy" id="1324314"/>
    <lineage>
        <taxon>Bacteria</taxon>
        <taxon>Bacillati</taxon>
        <taxon>Bacillota</taxon>
        <taxon>Bacilli</taxon>
        <taxon>Bacillales</taxon>
        <taxon>Paenibacillaceae</taxon>
        <taxon>Paenibacillus</taxon>
    </lineage>
</organism>
<evidence type="ECO:0000313" key="11">
    <source>
        <dbReference type="Proteomes" id="UP000190188"/>
    </source>
</evidence>
<dbReference type="SUPFAM" id="SSF52540">
    <property type="entry name" value="P-loop containing nucleoside triphosphate hydrolases"/>
    <property type="match status" value="1"/>
</dbReference>
<dbReference type="EMBL" id="MSZX01000012">
    <property type="protein sequence ID" value="OPA74073.1"/>
    <property type="molecule type" value="Genomic_DNA"/>
</dbReference>
<keyword evidence="11" id="KW-1185">Reference proteome</keyword>
<dbReference type="OrthoDB" id="9785080at2"/>
<keyword evidence="5 7" id="KW-1133">Transmembrane helix</keyword>
<name>A0A1T2X3B9_9BACL</name>
<dbReference type="InterPro" id="IPR017871">
    <property type="entry name" value="ABC_transporter-like_CS"/>
</dbReference>
<keyword evidence="4" id="KW-0067">ATP-binding</keyword>
<evidence type="ECO:0000313" key="10">
    <source>
        <dbReference type="EMBL" id="OPA74073.1"/>
    </source>
</evidence>
<evidence type="ECO:0000256" key="7">
    <source>
        <dbReference type="SAM" id="Phobius"/>
    </source>
</evidence>
<feature type="transmembrane region" description="Helical" evidence="7">
    <location>
        <begin position="260"/>
        <end position="282"/>
    </location>
</feature>
<keyword evidence="3" id="KW-0547">Nucleotide-binding</keyword>
<comment type="caution">
    <text evidence="10">The sequence shown here is derived from an EMBL/GenBank/DDBJ whole genome shotgun (WGS) entry which is preliminary data.</text>
</comment>
<dbReference type="GO" id="GO:0005886">
    <property type="term" value="C:plasma membrane"/>
    <property type="evidence" value="ECO:0007669"/>
    <property type="project" value="UniProtKB-SubCell"/>
</dbReference>
<evidence type="ECO:0000256" key="1">
    <source>
        <dbReference type="ARBA" id="ARBA00004651"/>
    </source>
</evidence>
<dbReference type="Gene3D" id="3.40.50.300">
    <property type="entry name" value="P-loop containing nucleotide triphosphate hydrolases"/>
    <property type="match status" value="1"/>
</dbReference>
<dbReference type="PROSITE" id="PS50929">
    <property type="entry name" value="ABC_TM1F"/>
    <property type="match status" value="1"/>
</dbReference>
<dbReference type="CDD" id="cd07346">
    <property type="entry name" value="ABC_6TM_exporters"/>
    <property type="match status" value="1"/>
</dbReference>
<dbReference type="PANTHER" id="PTHR43394:SF1">
    <property type="entry name" value="ATP-BINDING CASSETTE SUB-FAMILY B MEMBER 10, MITOCHONDRIAL"/>
    <property type="match status" value="1"/>
</dbReference>
<dbReference type="InterPro" id="IPR003593">
    <property type="entry name" value="AAA+_ATPase"/>
</dbReference>
<dbReference type="InterPro" id="IPR003439">
    <property type="entry name" value="ABC_transporter-like_ATP-bd"/>
</dbReference>
<dbReference type="GO" id="GO:0016887">
    <property type="term" value="F:ATP hydrolysis activity"/>
    <property type="evidence" value="ECO:0007669"/>
    <property type="project" value="InterPro"/>
</dbReference>
<feature type="domain" description="ABC transmembrane type-1" evidence="9">
    <location>
        <begin position="23"/>
        <end position="305"/>
    </location>
</feature>
<feature type="domain" description="ABC transporter" evidence="8">
    <location>
        <begin position="335"/>
        <end position="551"/>
    </location>
</feature>